<organism evidence="2 3">
    <name type="scientific">Allacma fusca</name>
    <dbReference type="NCBI Taxonomy" id="39272"/>
    <lineage>
        <taxon>Eukaryota</taxon>
        <taxon>Metazoa</taxon>
        <taxon>Ecdysozoa</taxon>
        <taxon>Arthropoda</taxon>
        <taxon>Hexapoda</taxon>
        <taxon>Collembola</taxon>
        <taxon>Symphypleona</taxon>
        <taxon>Sminthuridae</taxon>
        <taxon>Allacma</taxon>
    </lineage>
</organism>
<comment type="caution">
    <text evidence="2">The sequence shown here is derived from an EMBL/GenBank/DDBJ whole genome shotgun (WGS) entry which is preliminary data.</text>
</comment>
<dbReference type="PANTHER" id="PTHR36695">
    <property type="entry name" value="AGAP008648-PA"/>
    <property type="match status" value="1"/>
</dbReference>
<accession>A0A8J2L9J7</accession>
<name>A0A8J2L9J7_9HEXA</name>
<evidence type="ECO:0000313" key="3">
    <source>
        <dbReference type="Proteomes" id="UP000708208"/>
    </source>
</evidence>
<dbReference type="AlphaFoldDB" id="A0A8J2L9J7"/>
<feature type="domain" description="Farnesoic acid O-methyl transferase" evidence="1">
    <location>
        <begin position="309"/>
        <end position="423"/>
    </location>
</feature>
<keyword evidence="3" id="KW-1185">Reference proteome</keyword>
<feature type="domain" description="Farnesoic acid O-methyl transferase" evidence="1">
    <location>
        <begin position="68"/>
        <end position="189"/>
    </location>
</feature>
<dbReference type="OrthoDB" id="8182187at2759"/>
<dbReference type="Proteomes" id="UP000708208">
    <property type="component" value="Unassembled WGS sequence"/>
</dbReference>
<protein>
    <recommendedName>
        <fullName evidence="1">Farnesoic acid O-methyl transferase domain-containing protein</fullName>
    </recommendedName>
</protein>
<reference evidence="2" key="1">
    <citation type="submission" date="2021-06" db="EMBL/GenBank/DDBJ databases">
        <authorList>
            <person name="Hodson N. C."/>
            <person name="Mongue J. A."/>
            <person name="Jaron S. K."/>
        </authorList>
    </citation>
    <scope>NUCLEOTIDE SEQUENCE</scope>
</reference>
<dbReference type="PANTHER" id="PTHR36695:SF12">
    <property type="entry name" value="AGAP008648-PA"/>
    <property type="match status" value="1"/>
</dbReference>
<dbReference type="InterPro" id="IPR022041">
    <property type="entry name" value="Methyltransf_FA"/>
</dbReference>
<dbReference type="EMBL" id="CAJVCH010544693">
    <property type="protein sequence ID" value="CAG7827740.1"/>
    <property type="molecule type" value="Genomic_DNA"/>
</dbReference>
<proteinExistence type="predicted"/>
<dbReference type="Pfam" id="PF12248">
    <property type="entry name" value="Methyltransf_FA"/>
    <property type="match status" value="2"/>
</dbReference>
<evidence type="ECO:0000259" key="1">
    <source>
        <dbReference type="Pfam" id="PF12248"/>
    </source>
</evidence>
<evidence type="ECO:0000313" key="2">
    <source>
        <dbReference type="EMBL" id="CAG7827740.1"/>
    </source>
</evidence>
<sequence length="485" mass="56323">MGFLFLSFLATTYSETTDPSIPSPTFELYCDKHCPCTVGKPKFIEFPHESCQIRNLTGHYFLPCYKILNHSQDRIEVFVKFRGEADGHVRLTDTNDKGFDIIIGSFTNKRTEIRRNYIDETDLRTKHIIETPGVLSSKEFRSFLIRYDKNTTKIELLMEGKSEPLLTWVDWKDHFDLRYVSFSGYNSQLKLEVAFNCTIKDETSVIYELKSLNYTDHQIYYNNGREIYISKKNILLESNLTQEAEAVESSEESELDCDRHCSCRKWASAFSSESTEYESDVEEFPHETCHVRHLFGTSYWPCYKIAKYTQDKIEVFIKFRGNSDGHVILEDKSGRGYDVTIGSHGNNKSEIRRTYSDATASYTKHLKLTPGVLSPEEFRSFLIRYDKNTTKVELWMEGKSEPLLSWEDWEEHFDLRYVRFSGHRNASKLDVAFNCTAKDKSSIIYKLKSYKSTFNNSDVPCGIHQSNNSDLGMIFNIDIDSLKVT</sequence>
<gene>
    <name evidence="2" type="ORF">AFUS01_LOCUS37707</name>
</gene>